<feature type="transmembrane region" description="Helical" evidence="1">
    <location>
        <begin position="92"/>
        <end position="113"/>
    </location>
</feature>
<evidence type="ECO:0000256" key="1">
    <source>
        <dbReference type="SAM" id="Phobius"/>
    </source>
</evidence>
<sequence length="265" mass="31105">MIEQLYNSYPTDYRLQDLLQTFSFSNPHIGFVLTVAGITFLMGYLEYMYSFALVLWEKSAPFPIWMHTFYFAHDSTGAIVFALAALANNNFWFFWSASGALMVWNLFEIFNLYKAITVERNEIWGHLYPNGQVTVGQAFWKVVVQIIMMIAIVNLFRAFMHDPYMFKWFIFTNVIMAIFPGLYWEQRKTQTGGSMRLAIVIFIGTLNSFILMNMWALSSHYFSMAANPWFYLIGIVSIAYSIRSLWKYRQLPAKPQLFNGKKRIW</sequence>
<dbReference type="Proteomes" id="UP000325295">
    <property type="component" value="Chromosome"/>
</dbReference>
<name>A0A5P1X3Z8_9LACO</name>
<feature type="transmembrane region" description="Helical" evidence="1">
    <location>
        <begin position="229"/>
        <end position="246"/>
    </location>
</feature>
<evidence type="ECO:0000313" key="2">
    <source>
        <dbReference type="EMBL" id="QER67624.1"/>
    </source>
</evidence>
<dbReference type="RefSeq" id="WP_150204159.1">
    <property type="nucleotide sequence ID" value="NZ_CP043939.1"/>
</dbReference>
<reference evidence="2 3" key="1">
    <citation type="submission" date="2019-09" db="EMBL/GenBank/DDBJ databases">
        <title>Complete Genome Sequence of Lactobacillus nenjiangensis SH-Y15, isolated from sauerkraut.</title>
        <authorList>
            <person name="Yang H."/>
        </authorList>
    </citation>
    <scope>NUCLEOTIDE SEQUENCE [LARGE SCALE GENOMIC DNA]</scope>
    <source>
        <strain evidence="2 3">SH-Y15</strain>
    </source>
</reference>
<evidence type="ECO:0000313" key="3">
    <source>
        <dbReference type="Proteomes" id="UP000325295"/>
    </source>
</evidence>
<proteinExistence type="predicted"/>
<feature type="transmembrane region" description="Helical" evidence="1">
    <location>
        <begin position="138"/>
        <end position="159"/>
    </location>
</feature>
<protein>
    <submittedName>
        <fullName evidence="2">Uncharacterized protein</fullName>
    </submittedName>
</protein>
<dbReference type="AlphaFoldDB" id="A0A5P1X3Z8"/>
<keyword evidence="1" id="KW-0812">Transmembrane</keyword>
<keyword evidence="1" id="KW-0472">Membrane</keyword>
<keyword evidence="1" id="KW-1133">Transmembrane helix</keyword>
<organism evidence="2 3">
    <name type="scientific">Paucilactobacillus nenjiangensis</name>
    <dbReference type="NCBI Taxonomy" id="1296540"/>
    <lineage>
        <taxon>Bacteria</taxon>
        <taxon>Bacillati</taxon>
        <taxon>Bacillota</taxon>
        <taxon>Bacilli</taxon>
        <taxon>Lactobacillales</taxon>
        <taxon>Lactobacillaceae</taxon>
        <taxon>Paucilactobacillus</taxon>
    </lineage>
</organism>
<feature type="transmembrane region" description="Helical" evidence="1">
    <location>
        <begin position="68"/>
        <end position="86"/>
    </location>
</feature>
<feature type="transmembrane region" description="Helical" evidence="1">
    <location>
        <begin position="165"/>
        <end position="184"/>
    </location>
</feature>
<feature type="transmembrane region" description="Helical" evidence="1">
    <location>
        <begin position="29"/>
        <end position="56"/>
    </location>
</feature>
<keyword evidence="3" id="KW-1185">Reference proteome</keyword>
<dbReference type="EMBL" id="CP043939">
    <property type="protein sequence ID" value="QER67624.1"/>
    <property type="molecule type" value="Genomic_DNA"/>
</dbReference>
<feature type="transmembrane region" description="Helical" evidence="1">
    <location>
        <begin position="196"/>
        <end position="217"/>
    </location>
</feature>
<dbReference type="KEGG" id="lnn:F0161_06975"/>
<dbReference type="OrthoDB" id="2329224at2"/>
<gene>
    <name evidence="2" type="ORF">F0161_06975</name>
</gene>
<accession>A0A5P1X3Z8</accession>